<feature type="region of interest" description="Disordered" evidence="1">
    <location>
        <begin position="116"/>
        <end position="206"/>
    </location>
</feature>
<dbReference type="Pfam" id="PF10824">
    <property type="entry name" value="T7SS_ESX_EspC"/>
    <property type="match status" value="1"/>
</dbReference>
<dbReference type="Proteomes" id="UP001237595">
    <property type="component" value="Unassembled WGS sequence"/>
</dbReference>
<reference evidence="2 3" key="1">
    <citation type="submission" date="2023-04" db="EMBL/GenBank/DDBJ databases">
        <title>Draft genome sequence of Saccharopolyspora sp. TS4A08 isolated from sweet potato rhizospheric soil.</title>
        <authorList>
            <person name="Suksaard P."/>
            <person name="Duangmal K."/>
        </authorList>
    </citation>
    <scope>NUCLEOTIDE SEQUENCE [LARGE SCALE GENOMIC DNA]</scope>
    <source>
        <strain evidence="2 3">TS4A08</strain>
    </source>
</reference>
<dbReference type="InterPro" id="IPR022536">
    <property type="entry name" value="EspC"/>
</dbReference>
<dbReference type="RefSeq" id="WP_281457174.1">
    <property type="nucleotide sequence ID" value="NZ_JASAOF010000013.1"/>
</dbReference>
<evidence type="ECO:0000313" key="3">
    <source>
        <dbReference type="Proteomes" id="UP001237595"/>
    </source>
</evidence>
<sequence length="206" mass="21843">MTSFKVQAEDLTAHASHLEALTDRVDTALSAAETVSMSDEAYGLLCSFLPSIVNPMEEEGINALKAAKEGITVTADNVRSSAKDYQETDDANSDELKKFDEAVKVKQSAVALRGVPAVDSGGGSPQQLGTPVAEPMQQGTAMREPQQLGTSVMEPQQEAVRAAERGTPLAEPMQQGVSPQQQAVSPVMRGEPREEPLRPTEPGTPA</sequence>
<proteinExistence type="predicted"/>
<accession>A0ABT6PSC3</accession>
<organism evidence="2 3">
    <name type="scientific">Saccharopolyspora ipomoeae</name>
    <dbReference type="NCBI Taxonomy" id="3042027"/>
    <lineage>
        <taxon>Bacteria</taxon>
        <taxon>Bacillati</taxon>
        <taxon>Actinomycetota</taxon>
        <taxon>Actinomycetes</taxon>
        <taxon>Pseudonocardiales</taxon>
        <taxon>Pseudonocardiaceae</taxon>
        <taxon>Saccharopolyspora</taxon>
    </lineage>
</organism>
<keyword evidence="3" id="KW-1185">Reference proteome</keyword>
<gene>
    <name evidence="2" type="ORF">QFW96_19765</name>
</gene>
<evidence type="ECO:0000256" key="1">
    <source>
        <dbReference type="SAM" id="MobiDB-lite"/>
    </source>
</evidence>
<comment type="caution">
    <text evidence="2">The sequence shown here is derived from an EMBL/GenBank/DDBJ whole genome shotgun (WGS) entry which is preliminary data.</text>
</comment>
<dbReference type="EMBL" id="JASAOF010000013">
    <property type="protein sequence ID" value="MDI2030879.1"/>
    <property type="molecule type" value="Genomic_DNA"/>
</dbReference>
<name>A0ABT6PSC3_9PSEU</name>
<evidence type="ECO:0000313" key="2">
    <source>
        <dbReference type="EMBL" id="MDI2030879.1"/>
    </source>
</evidence>
<protein>
    <submittedName>
        <fullName evidence="2">Type VII secretion target</fullName>
    </submittedName>
</protein>
<feature type="compositionally biased region" description="Polar residues" evidence="1">
    <location>
        <begin position="175"/>
        <end position="184"/>
    </location>
</feature>